<dbReference type="InterPro" id="IPR002178">
    <property type="entry name" value="PTS_EIIA_type-2_dom"/>
</dbReference>
<dbReference type="GO" id="GO:0015297">
    <property type="term" value="F:antiporter activity"/>
    <property type="evidence" value="ECO:0007669"/>
    <property type="project" value="InterPro"/>
</dbReference>
<organism evidence="13 14">
    <name type="scientific">Luteolibacter yonseiensis</name>
    <dbReference type="NCBI Taxonomy" id="1144680"/>
    <lineage>
        <taxon>Bacteria</taxon>
        <taxon>Pseudomonadati</taxon>
        <taxon>Verrucomicrobiota</taxon>
        <taxon>Verrucomicrobiia</taxon>
        <taxon>Verrucomicrobiales</taxon>
        <taxon>Verrucomicrobiaceae</taxon>
        <taxon>Luteolibacter</taxon>
    </lineage>
</organism>
<dbReference type="InterPro" id="IPR044751">
    <property type="entry name" value="Ion_transp-like_CBS"/>
</dbReference>
<dbReference type="SUPFAM" id="SSF54631">
    <property type="entry name" value="CBS-domain pair"/>
    <property type="match status" value="1"/>
</dbReference>
<keyword evidence="8" id="KW-0129">CBS domain</keyword>
<feature type="transmembrane region" description="Helical" evidence="9">
    <location>
        <begin position="343"/>
        <end position="364"/>
    </location>
</feature>
<sequence>MHDLSLISTIAAAFTVAWVLGLLTQWLKLSPIVGYLLAGVIIGPHTPGFVGDVHLAQQLAEVGVILLMFGVGLHFHLKDLIAVKNVAIPGAVGQSLIATVLAMVVFSAFGMPLTTGAVLGMAMAVASTVVLMRVLMDADVLSSRQGHVAVGWLIVEDIFTVILLVLIPVLGSEVQAAQAVAEGKTITSAGGGGLWLTLGTALLKLAVLVAIVLVAGAKVVPWALVKVARLRSRELFTLTVLVFSVAIAAASYFFFGASMALGAFLAGMVVAQSPVSHQAAADALPLRDAFAVLFFVSVGMLFDPAFLIEQPLMVAAALGIILIAKPLAALLIVAVLGHSVRTALTVAIGLAQIGEFSFILSELARQHKLMPDAGHNVLVASAIISITVNPLLFRALPQIEDWLRARPRLWKLLNGRAEKRIAQTKPMPAGPSHGEDDGKRLAIVVGYGPVGRSVHRVLKDAGLSTVVIDMNMDTVTALHAEGQVAIYGDASNQGVLEEAGMKTASHLIITLPNASHRAAVVAASRAISDSVRIVVRARYLREREELERSGASAAVFEEAEAAVALARLVLTDTGIHRQAAEQKLQDIRLHLIMDNFSNIRSQRVALVMVPWAHVRSLSTTADRQAVLNQIAQERFSRWPVVDPATRRVTGYLRTKDLLAQKEGNDWSSLIRPVKSILPNDSIDSTLTRMQEESASIYIVEDGGAPLGLVTMEDILEQVVGKLEDEDTRDKPVLLGSAVQNGGVVTSMTATNKEEAIHELIHAIPTHRLPAGFDASQIYNLVLAREEEISTDLGNGIAIPHARCPGISAPLAVVGQSKEGVVYSSGDNQAVHLFFLLITPAERPEAQLSLLRQTAKLAGTESARDAMVGANSPASMLDIIHKLLKSH</sequence>
<evidence type="ECO:0000256" key="8">
    <source>
        <dbReference type="PROSITE-ProRule" id="PRU00703"/>
    </source>
</evidence>
<keyword evidence="3" id="KW-0813">Transport</keyword>
<reference evidence="13" key="1">
    <citation type="submission" date="2021-01" db="EMBL/GenBank/DDBJ databases">
        <title>Modified the classification status of verrucomicrobia.</title>
        <authorList>
            <person name="Feng X."/>
        </authorList>
    </citation>
    <scope>NUCLEOTIDE SEQUENCE</scope>
    <source>
        <strain evidence="13">JCM 18052</strain>
    </source>
</reference>
<keyword evidence="14" id="KW-1185">Reference proteome</keyword>
<dbReference type="GO" id="GO:0016020">
    <property type="term" value="C:membrane"/>
    <property type="evidence" value="ECO:0007669"/>
    <property type="project" value="UniProtKB-SubCell"/>
</dbReference>
<keyword evidence="6 9" id="KW-1133">Transmembrane helix</keyword>
<evidence type="ECO:0000256" key="4">
    <source>
        <dbReference type="ARBA" id="ARBA00022692"/>
    </source>
</evidence>
<dbReference type="Pfam" id="PF00999">
    <property type="entry name" value="Na_H_Exchanger"/>
    <property type="match status" value="1"/>
</dbReference>
<feature type="transmembrane region" description="Helical" evidence="9">
    <location>
        <begin position="148"/>
        <end position="170"/>
    </location>
</feature>
<dbReference type="PROSITE" id="PS00372">
    <property type="entry name" value="PTS_EIIA_TYPE_2_HIS"/>
    <property type="match status" value="1"/>
</dbReference>
<evidence type="ECO:0000259" key="10">
    <source>
        <dbReference type="PROSITE" id="PS51094"/>
    </source>
</evidence>
<feature type="domain" description="RCK N-terminal" evidence="11">
    <location>
        <begin position="439"/>
        <end position="556"/>
    </location>
</feature>
<dbReference type="SUPFAM" id="SSF51735">
    <property type="entry name" value="NAD(P)-binding Rossmann-fold domains"/>
    <property type="match status" value="1"/>
</dbReference>
<feature type="transmembrane region" description="Helical" evidence="9">
    <location>
        <begin position="201"/>
        <end position="224"/>
    </location>
</feature>
<evidence type="ECO:0000256" key="5">
    <source>
        <dbReference type="ARBA" id="ARBA00022737"/>
    </source>
</evidence>
<evidence type="ECO:0000256" key="3">
    <source>
        <dbReference type="ARBA" id="ARBA00022448"/>
    </source>
</evidence>
<comment type="similarity">
    <text evidence="2">Belongs to the monovalent cation:proton antiporter 2 (CPA2) transporter (TC 2.A.37) family.</text>
</comment>
<accession>A0A934VDV3</accession>
<dbReference type="PROSITE" id="PS51371">
    <property type="entry name" value="CBS"/>
    <property type="match status" value="2"/>
</dbReference>
<comment type="subcellular location">
    <subcellularLocation>
        <location evidence="1">Membrane</location>
        <topology evidence="1">Multi-pass membrane protein</topology>
    </subcellularLocation>
</comment>
<dbReference type="Pfam" id="PF02254">
    <property type="entry name" value="TrkA_N"/>
    <property type="match status" value="1"/>
</dbReference>
<feature type="transmembrane region" description="Helical" evidence="9">
    <location>
        <begin position="315"/>
        <end position="337"/>
    </location>
</feature>
<proteinExistence type="inferred from homology"/>
<dbReference type="GO" id="GO:0006813">
    <property type="term" value="P:potassium ion transport"/>
    <property type="evidence" value="ECO:0007669"/>
    <property type="project" value="InterPro"/>
</dbReference>
<evidence type="ECO:0000256" key="1">
    <source>
        <dbReference type="ARBA" id="ARBA00004141"/>
    </source>
</evidence>
<dbReference type="SMART" id="SM00116">
    <property type="entry name" value="CBS"/>
    <property type="match status" value="2"/>
</dbReference>
<evidence type="ECO:0000259" key="11">
    <source>
        <dbReference type="PROSITE" id="PS51201"/>
    </source>
</evidence>
<dbReference type="InterPro" id="IPR006153">
    <property type="entry name" value="Cation/H_exchanger_TM"/>
</dbReference>
<feature type="transmembrane region" description="Helical" evidence="9">
    <location>
        <begin position="6"/>
        <end position="23"/>
    </location>
</feature>
<keyword evidence="4 9" id="KW-0812">Transmembrane</keyword>
<feature type="transmembrane region" description="Helical" evidence="9">
    <location>
        <begin position="87"/>
        <end position="111"/>
    </location>
</feature>
<dbReference type="InterPro" id="IPR036291">
    <property type="entry name" value="NAD(P)-bd_dom_sf"/>
</dbReference>
<dbReference type="EMBL" id="JAENIK010000012">
    <property type="protein sequence ID" value="MBK1817944.1"/>
    <property type="molecule type" value="Genomic_DNA"/>
</dbReference>
<feature type="domain" description="CBS" evidence="12">
    <location>
        <begin position="608"/>
        <end position="668"/>
    </location>
</feature>
<feature type="transmembrane region" description="Helical" evidence="9">
    <location>
        <begin position="289"/>
        <end position="308"/>
    </location>
</feature>
<keyword evidence="5" id="KW-0677">Repeat</keyword>
<gene>
    <name evidence="13" type="ORF">JIN84_20145</name>
</gene>
<keyword evidence="7 9" id="KW-0472">Membrane</keyword>
<dbReference type="GO" id="GO:1902600">
    <property type="term" value="P:proton transmembrane transport"/>
    <property type="evidence" value="ECO:0007669"/>
    <property type="project" value="InterPro"/>
</dbReference>
<evidence type="ECO:0000313" key="14">
    <source>
        <dbReference type="Proteomes" id="UP000600139"/>
    </source>
</evidence>
<evidence type="ECO:0000256" key="7">
    <source>
        <dbReference type="ARBA" id="ARBA00023136"/>
    </source>
</evidence>
<dbReference type="CDD" id="cd04590">
    <property type="entry name" value="CBS_pair_CorC_HlyC_assoc"/>
    <property type="match status" value="1"/>
</dbReference>
<dbReference type="InterPro" id="IPR003148">
    <property type="entry name" value="RCK_N"/>
</dbReference>
<feature type="domain" description="PTS EIIA type-2" evidence="10">
    <location>
        <begin position="736"/>
        <end position="882"/>
    </location>
</feature>
<dbReference type="PANTHER" id="PTHR42751:SF1">
    <property type="entry name" value="CATION_PROTON ANTIPORTER YBAL-RELATED"/>
    <property type="match status" value="1"/>
</dbReference>
<dbReference type="Proteomes" id="UP000600139">
    <property type="component" value="Unassembled WGS sequence"/>
</dbReference>
<evidence type="ECO:0000256" key="6">
    <source>
        <dbReference type="ARBA" id="ARBA00022989"/>
    </source>
</evidence>
<dbReference type="RefSeq" id="WP_200352869.1">
    <property type="nucleotide sequence ID" value="NZ_BAABHZ010000001.1"/>
</dbReference>
<comment type="caution">
    <text evidence="13">The sequence shown here is derived from an EMBL/GenBank/DDBJ whole genome shotgun (WGS) entry which is preliminary data.</text>
</comment>
<dbReference type="InterPro" id="IPR038770">
    <property type="entry name" value="Na+/solute_symporter_sf"/>
</dbReference>
<dbReference type="Gene3D" id="3.40.50.720">
    <property type="entry name" value="NAD(P)-binding Rossmann-like Domain"/>
    <property type="match status" value="1"/>
</dbReference>
<feature type="transmembrane region" description="Helical" evidence="9">
    <location>
        <begin position="117"/>
        <end position="136"/>
    </location>
</feature>
<dbReference type="Pfam" id="PF00571">
    <property type="entry name" value="CBS"/>
    <property type="match status" value="1"/>
</dbReference>
<dbReference type="SUPFAM" id="SSF55804">
    <property type="entry name" value="Phoshotransferase/anion transport protein"/>
    <property type="match status" value="1"/>
</dbReference>
<evidence type="ECO:0000259" key="12">
    <source>
        <dbReference type="PROSITE" id="PS51371"/>
    </source>
</evidence>
<dbReference type="Gene3D" id="1.20.1530.20">
    <property type="match status" value="1"/>
</dbReference>
<dbReference type="PROSITE" id="PS51201">
    <property type="entry name" value="RCK_N"/>
    <property type="match status" value="1"/>
</dbReference>
<dbReference type="CDD" id="cd00211">
    <property type="entry name" value="PTS_IIA_fru"/>
    <property type="match status" value="1"/>
</dbReference>
<feature type="transmembrane region" description="Helical" evidence="9">
    <location>
        <begin position="376"/>
        <end position="396"/>
    </location>
</feature>
<evidence type="ECO:0000313" key="13">
    <source>
        <dbReference type="EMBL" id="MBK1817944.1"/>
    </source>
</evidence>
<evidence type="ECO:0000256" key="2">
    <source>
        <dbReference type="ARBA" id="ARBA00005551"/>
    </source>
</evidence>
<feature type="transmembrane region" description="Helical" evidence="9">
    <location>
        <begin position="56"/>
        <end position="75"/>
    </location>
</feature>
<dbReference type="Gene3D" id="3.10.580.10">
    <property type="entry name" value="CBS-domain"/>
    <property type="match status" value="1"/>
</dbReference>
<dbReference type="InterPro" id="IPR046342">
    <property type="entry name" value="CBS_dom_sf"/>
</dbReference>
<dbReference type="InterPro" id="IPR000644">
    <property type="entry name" value="CBS_dom"/>
</dbReference>
<dbReference type="Pfam" id="PF00359">
    <property type="entry name" value="PTS_EIIA_2"/>
    <property type="match status" value="1"/>
</dbReference>
<dbReference type="InterPro" id="IPR016152">
    <property type="entry name" value="PTrfase/Anion_transptr"/>
</dbReference>
<dbReference type="PROSITE" id="PS51094">
    <property type="entry name" value="PTS_EIIA_TYPE_2"/>
    <property type="match status" value="1"/>
</dbReference>
<feature type="transmembrane region" description="Helical" evidence="9">
    <location>
        <begin position="32"/>
        <end position="50"/>
    </location>
</feature>
<feature type="domain" description="CBS" evidence="12">
    <location>
        <begin position="669"/>
        <end position="725"/>
    </location>
</feature>
<dbReference type="Gene3D" id="3.40.930.10">
    <property type="entry name" value="Mannitol-specific EII, Chain A"/>
    <property type="match status" value="1"/>
</dbReference>
<dbReference type="PANTHER" id="PTHR42751">
    <property type="entry name" value="SODIUM/HYDROGEN EXCHANGER FAMILY/TRKA DOMAIN PROTEIN"/>
    <property type="match status" value="1"/>
</dbReference>
<feature type="transmembrane region" description="Helical" evidence="9">
    <location>
        <begin position="236"/>
        <end position="269"/>
    </location>
</feature>
<evidence type="ECO:0000256" key="9">
    <source>
        <dbReference type="SAM" id="Phobius"/>
    </source>
</evidence>
<dbReference type="AlphaFoldDB" id="A0A934VDV3"/>
<name>A0A934VDV3_9BACT</name>
<protein>
    <submittedName>
        <fullName evidence="13">Cation:proton antiporter</fullName>
    </submittedName>
</protein>